<dbReference type="OrthoDB" id="9831833at2"/>
<reference evidence="1 2" key="1">
    <citation type="submission" date="2018-03" db="EMBL/GenBank/DDBJ databases">
        <title>Genomic Encyclopedia of Archaeal and Bacterial Type Strains, Phase II (KMG-II): from individual species to whole genera.</title>
        <authorList>
            <person name="Goeker M."/>
        </authorList>
    </citation>
    <scope>NUCLEOTIDE SEQUENCE [LARGE SCALE GENOMIC DNA]</scope>
    <source>
        <strain evidence="1 2">DSM 18107</strain>
    </source>
</reference>
<dbReference type="Proteomes" id="UP000240978">
    <property type="component" value="Unassembled WGS sequence"/>
</dbReference>
<organism evidence="1 2">
    <name type="scientific">Chitinophaga ginsengisoli</name>
    <dbReference type="NCBI Taxonomy" id="363837"/>
    <lineage>
        <taxon>Bacteria</taxon>
        <taxon>Pseudomonadati</taxon>
        <taxon>Bacteroidota</taxon>
        <taxon>Chitinophagia</taxon>
        <taxon>Chitinophagales</taxon>
        <taxon>Chitinophagaceae</taxon>
        <taxon>Chitinophaga</taxon>
    </lineage>
</organism>
<comment type="caution">
    <text evidence="1">The sequence shown here is derived from an EMBL/GenBank/DDBJ whole genome shotgun (WGS) entry which is preliminary data.</text>
</comment>
<name>A0A2P8FT24_9BACT</name>
<evidence type="ECO:0000313" key="2">
    <source>
        <dbReference type="Proteomes" id="UP000240978"/>
    </source>
</evidence>
<accession>A0A2P8FT24</accession>
<keyword evidence="2" id="KW-1185">Reference proteome</keyword>
<sequence length="153" mass="17838">MKENVSRDSVLYEQIALDYFVAHDFLEKDYSYDMVYYKPVINPVTSQFHSSTIGRELSAEAYKTDSSVEIPDLSGKRLIVVVPPDFGIAEEYEGIVDNTYYLYLEVYTRLPLINGHCMVDIEINGYKFFDRYFIEINCENNKVMNCFVTGMHF</sequence>
<evidence type="ECO:0000313" key="1">
    <source>
        <dbReference type="EMBL" id="PSL24866.1"/>
    </source>
</evidence>
<protein>
    <submittedName>
        <fullName evidence="1">Uncharacterized protein</fullName>
    </submittedName>
</protein>
<gene>
    <name evidence="1" type="ORF">CLV42_11415</name>
</gene>
<dbReference type="AlphaFoldDB" id="A0A2P8FT24"/>
<proteinExistence type="predicted"/>
<dbReference type="EMBL" id="PYGK01000014">
    <property type="protein sequence ID" value="PSL24866.1"/>
    <property type="molecule type" value="Genomic_DNA"/>
</dbReference>
<dbReference type="RefSeq" id="WP_106604803.1">
    <property type="nucleotide sequence ID" value="NZ_PYGK01000014.1"/>
</dbReference>